<name>A0A3P6TTF3_CYLGO</name>
<evidence type="ECO:0000313" key="2">
    <source>
        <dbReference type="EMBL" id="VDK69304.1"/>
    </source>
</evidence>
<keyword evidence="3" id="KW-1185">Reference proteome</keyword>
<evidence type="ECO:0000313" key="3">
    <source>
        <dbReference type="Proteomes" id="UP000271889"/>
    </source>
</evidence>
<dbReference type="Proteomes" id="UP000271889">
    <property type="component" value="Unassembled WGS sequence"/>
</dbReference>
<evidence type="ECO:0000256" key="1">
    <source>
        <dbReference type="SAM" id="Coils"/>
    </source>
</evidence>
<dbReference type="AlphaFoldDB" id="A0A3P6TTF3"/>
<organism evidence="2 3">
    <name type="scientific">Cylicostephanus goldi</name>
    <name type="common">Nematode worm</name>
    <dbReference type="NCBI Taxonomy" id="71465"/>
    <lineage>
        <taxon>Eukaryota</taxon>
        <taxon>Metazoa</taxon>
        <taxon>Ecdysozoa</taxon>
        <taxon>Nematoda</taxon>
        <taxon>Chromadorea</taxon>
        <taxon>Rhabditida</taxon>
        <taxon>Rhabditina</taxon>
        <taxon>Rhabditomorpha</taxon>
        <taxon>Strongyloidea</taxon>
        <taxon>Strongylidae</taxon>
        <taxon>Cylicostephanus</taxon>
    </lineage>
</organism>
<gene>
    <name evidence="2" type="ORF">CGOC_LOCUS6505</name>
</gene>
<feature type="coiled-coil region" evidence="1">
    <location>
        <begin position="144"/>
        <end position="171"/>
    </location>
</feature>
<dbReference type="OrthoDB" id="5873137at2759"/>
<keyword evidence="1" id="KW-0175">Coiled coil</keyword>
<dbReference type="EMBL" id="UYRV01021342">
    <property type="protein sequence ID" value="VDK69304.1"/>
    <property type="molecule type" value="Genomic_DNA"/>
</dbReference>
<protein>
    <submittedName>
        <fullName evidence="2">Uncharacterized protein</fullName>
    </submittedName>
</protein>
<proteinExistence type="predicted"/>
<sequence>MPSDSSMCCAMIAFVFCLFIEVLGTYIIFDSVFSLHNGLNQLPTQINMTSKDVGNFLSAFGENLYCKFDNDERLLRAETNQTIAKIKSLAQSLCSQLDTSLIDSLVEKEQVLRTNLSKWKKSLEGSDVNVGSELSTVEQALDKCAAMKHDLKETRTALADLRNEIKSSFNETDKHQKAIVSELSLYKDIIDGVSVVEFIT</sequence>
<accession>A0A3P6TTF3</accession>
<reference evidence="2 3" key="1">
    <citation type="submission" date="2018-11" db="EMBL/GenBank/DDBJ databases">
        <authorList>
            <consortium name="Pathogen Informatics"/>
        </authorList>
    </citation>
    <scope>NUCLEOTIDE SEQUENCE [LARGE SCALE GENOMIC DNA]</scope>
</reference>